<organism evidence="1 2">
    <name type="scientific">Streptomyces mexicanus</name>
    <dbReference type="NCBI Taxonomy" id="178566"/>
    <lineage>
        <taxon>Bacteria</taxon>
        <taxon>Bacillati</taxon>
        <taxon>Actinomycetota</taxon>
        <taxon>Actinomycetes</taxon>
        <taxon>Kitasatosporales</taxon>
        <taxon>Streptomycetaceae</taxon>
        <taxon>Streptomyces</taxon>
    </lineage>
</organism>
<accession>A0A7X1HWI5</accession>
<comment type="caution">
    <text evidence="1">The sequence shown here is derived from an EMBL/GenBank/DDBJ whole genome shotgun (WGS) entry which is preliminary data.</text>
</comment>
<protein>
    <submittedName>
        <fullName evidence="1">Uncharacterized protein</fullName>
    </submittedName>
</protein>
<proteinExistence type="predicted"/>
<evidence type="ECO:0000313" key="2">
    <source>
        <dbReference type="Proteomes" id="UP000517694"/>
    </source>
</evidence>
<dbReference type="AlphaFoldDB" id="A0A7X1HWI5"/>
<keyword evidence="2" id="KW-1185">Reference proteome</keyword>
<dbReference type="Proteomes" id="UP000517694">
    <property type="component" value="Unassembled WGS sequence"/>
</dbReference>
<gene>
    <name evidence="1" type="ORF">H1R13_05470</name>
</gene>
<evidence type="ECO:0000313" key="1">
    <source>
        <dbReference type="EMBL" id="MBC2864465.1"/>
    </source>
</evidence>
<dbReference type="OrthoDB" id="4247956at2"/>
<sequence length="95" mass="10458">MPWVRSYGRSDGTPVRGHSRWAAGARRERMIFALFALAVVGLGNGNVSAGSGTSPRPQSTVRYPVRFDDVPVLRVQKPQPTVSYPIRFPAPEGHR</sequence>
<name>A0A7X1HWI5_9ACTN</name>
<dbReference type="EMBL" id="JACMHY010000002">
    <property type="protein sequence ID" value="MBC2864465.1"/>
    <property type="molecule type" value="Genomic_DNA"/>
</dbReference>
<reference evidence="1 2" key="1">
    <citation type="submission" date="2020-08" db="EMBL/GenBank/DDBJ databases">
        <title>Whole-Genome Sequence of French Clinical Streptomyces mexicanus Strain Q0842.</title>
        <authorList>
            <person name="Boxberger M."/>
            <person name="La Scola B."/>
        </authorList>
    </citation>
    <scope>NUCLEOTIDE SEQUENCE [LARGE SCALE GENOMIC DNA]</scope>
    <source>
        <strain evidence="1 2">Marseille-Q0842</strain>
    </source>
</reference>